<feature type="non-terminal residue" evidence="6">
    <location>
        <position position="76"/>
    </location>
</feature>
<reference evidence="6 7" key="1">
    <citation type="submission" date="2019-11" db="EMBL/GenBank/DDBJ databases">
        <title>Growth characteristics of pneumococcus vary with the chemical composition of the capsule and with environmental conditions.</title>
        <authorList>
            <person name="Tothpal A."/>
            <person name="Desobry K."/>
            <person name="Joshi S."/>
            <person name="Wyllie A.L."/>
            <person name="Weinberger D.M."/>
        </authorList>
    </citation>
    <scope>NUCLEOTIDE SEQUENCE [LARGE SCALE GENOMIC DNA]</scope>
    <source>
        <strain evidence="7">pnumococcus22F</strain>
    </source>
</reference>
<sequence length="76" mass="8539">QGLLLEEYTTNMLLRQIVSAQILLTQDDFVDNRRYKNAHQALSVLLNRGAIPIINENDSVVIDELKVGDNDTLSAQ</sequence>
<dbReference type="PANTHER" id="PTHR43654:SF1">
    <property type="entry name" value="ISOPENTENYL PHOSPHATE KINASE"/>
    <property type="match status" value="1"/>
</dbReference>
<evidence type="ECO:0000313" key="7">
    <source>
        <dbReference type="Proteomes" id="UP000474228"/>
    </source>
</evidence>
<dbReference type="GO" id="GO:0005829">
    <property type="term" value="C:cytosol"/>
    <property type="evidence" value="ECO:0007669"/>
    <property type="project" value="TreeGrafter"/>
</dbReference>
<dbReference type="InterPro" id="IPR001057">
    <property type="entry name" value="Glu/AcGlu_kinase"/>
</dbReference>
<dbReference type="GO" id="GO:0004349">
    <property type="term" value="F:glutamate 5-kinase activity"/>
    <property type="evidence" value="ECO:0007669"/>
    <property type="project" value="UniProtKB-EC"/>
</dbReference>
<dbReference type="InterPro" id="IPR036393">
    <property type="entry name" value="AceGlu_kinase-like_sf"/>
</dbReference>
<accession>A0A6G2D784</accession>
<proteinExistence type="predicted"/>
<evidence type="ECO:0000313" key="6">
    <source>
        <dbReference type="EMBL" id="MTV64704.1"/>
    </source>
</evidence>
<keyword evidence="4" id="KW-0067">ATP-binding</keyword>
<feature type="non-terminal residue" evidence="6">
    <location>
        <position position="1"/>
    </location>
</feature>
<dbReference type="PANTHER" id="PTHR43654">
    <property type="entry name" value="GLUTAMATE 5-KINASE"/>
    <property type="match status" value="1"/>
</dbReference>
<dbReference type="EC" id="2.7.2.11" evidence="6"/>
<feature type="domain" description="Aspartate/glutamate/uridylate kinase" evidence="5">
    <location>
        <begin position="15"/>
        <end position="75"/>
    </location>
</feature>
<evidence type="ECO:0000256" key="2">
    <source>
        <dbReference type="ARBA" id="ARBA00022741"/>
    </source>
</evidence>
<name>A0A6G2D784_STREE</name>
<dbReference type="PRINTS" id="PR00474">
    <property type="entry name" value="GLU5KINASE"/>
</dbReference>
<keyword evidence="3 6" id="KW-0418">Kinase</keyword>
<keyword evidence="2" id="KW-0547">Nucleotide-binding</keyword>
<evidence type="ECO:0000256" key="1">
    <source>
        <dbReference type="ARBA" id="ARBA00022679"/>
    </source>
</evidence>
<evidence type="ECO:0000256" key="3">
    <source>
        <dbReference type="ARBA" id="ARBA00022777"/>
    </source>
</evidence>
<gene>
    <name evidence="6" type="ORF">GM539_15360</name>
</gene>
<dbReference type="Proteomes" id="UP000474228">
    <property type="component" value="Unassembled WGS sequence"/>
</dbReference>
<dbReference type="EMBL" id="WNHJ01001259">
    <property type="protein sequence ID" value="MTV64704.1"/>
    <property type="molecule type" value="Genomic_DNA"/>
</dbReference>
<dbReference type="GO" id="GO:0005524">
    <property type="term" value="F:ATP binding"/>
    <property type="evidence" value="ECO:0007669"/>
    <property type="project" value="UniProtKB-KW"/>
</dbReference>
<evidence type="ECO:0000256" key="4">
    <source>
        <dbReference type="ARBA" id="ARBA00022840"/>
    </source>
</evidence>
<organism evidence="6 7">
    <name type="scientific">Streptococcus pneumoniae</name>
    <dbReference type="NCBI Taxonomy" id="1313"/>
    <lineage>
        <taxon>Bacteria</taxon>
        <taxon>Bacillati</taxon>
        <taxon>Bacillota</taxon>
        <taxon>Bacilli</taxon>
        <taxon>Lactobacillales</taxon>
        <taxon>Streptococcaceae</taxon>
        <taxon>Streptococcus</taxon>
    </lineage>
</organism>
<dbReference type="Gene3D" id="3.40.1160.10">
    <property type="entry name" value="Acetylglutamate kinase-like"/>
    <property type="match status" value="1"/>
</dbReference>
<protein>
    <submittedName>
        <fullName evidence="6">Glutamate 5-kinase</fullName>
        <ecNumber evidence="6">2.7.2.11</ecNumber>
    </submittedName>
</protein>
<dbReference type="SUPFAM" id="SSF53633">
    <property type="entry name" value="Carbamate kinase-like"/>
    <property type="match status" value="1"/>
</dbReference>
<evidence type="ECO:0000259" key="5">
    <source>
        <dbReference type="Pfam" id="PF00696"/>
    </source>
</evidence>
<dbReference type="AlphaFoldDB" id="A0A6G2D784"/>
<comment type="caution">
    <text evidence="6">The sequence shown here is derived from an EMBL/GenBank/DDBJ whole genome shotgun (WGS) entry which is preliminary data.</text>
</comment>
<dbReference type="Pfam" id="PF00696">
    <property type="entry name" value="AA_kinase"/>
    <property type="match status" value="1"/>
</dbReference>
<dbReference type="InterPro" id="IPR001048">
    <property type="entry name" value="Asp/Glu/Uridylate_kinase"/>
</dbReference>
<keyword evidence="1 6" id="KW-0808">Transferase</keyword>